<feature type="short sequence motif" description="GXGXXG" evidence="2">
    <location>
        <begin position="9"/>
        <end position="14"/>
    </location>
</feature>
<reference evidence="5" key="1">
    <citation type="submission" date="2015-08" db="EMBL/GenBank/DDBJ databases">
        <title>Genome sequence of the strict anaerobe Clostridium homopropionicum LuHBu1 (DSM 5847T).</title>
        <authorList>
            <person name="Poehlein A."/>
            <person name="Beck M."/>
            <person name="Schiel-Bengelsdorf B."/>
            <person name="Bengelsdorf F.R."/>
            <person name="Daniel R."/>
            <person name="Duerre P."/>
        </authorList>
    </citation>
    <scope>NUCLEOTIDE SEQUENCE [LARGE SCALE GENOMIC DNA]</scope>
    <source>
        <strain evidence="5">DSM 5847</strain>
    </source>
</reference>
<dbReference type="SUPFAM" id="SSF52151">
    <property type="entry name" value="FabD/lysophospholipase-like"/>
    <property type="match status" value="1"/>
</dbReference>
<dbReference type="STRING" id="36844.SAMN04488501_10519"/>
<sequence>MKIDAVFEGGGVKGIGLLGAVCCLEDRGYEIQNYAGSSAGAMIAALLAAGYKGNELSKIILNMDYEVFLDKKKFKDFMPIYIPENIIRLLKDKGIYSGDPIEEYLKQLLIKKGKVKFKHISVNGKSPLKIIASDITKGDMLILPDDLVKYDIDPMEFEISKAVRMSISIPFFFKPVKIKYNDEISYVVDGGILSNYPIWIFDVQGTPRWPTFGMKLVDENKSYTSRKRTDIVSYSLDIISAMLNKNEEIYVKDKDWVRTISIPTLGVETTDFSLKKEKALQLFEAGYKSAEKFLGNWNFQKYKNDYR</sequence>
<dbReference type="Pfam" id="PF01734">
    <property type="entry name" value="Patatin"/>
    <property type="match status" value="1"/>
</dbReference>
<feature type="active site" description="Nucleophile" evidence="2">
    <location>
        <position position="38"/>
    </location>
</feature>
<keyword evidence="1 2" id="KW-0443">Lipid metabolism</keyword>
<feature type="domain" description="PNPLA" evidence="3">
    <location>
        <begin position="5"/>
        <end position="202"/>
    </location>
</feature>
<dbReference type="PROSITE" id="PS51635">
    <property type="entry name" value="PNPLA"/>
    <property type="match status" value="1"/>
</dbReference>
<name>A0A0L6ZEY0_9CLOT</name>
<dbReference type="Proteomes" id="UP000037043">
    <property type="component" value="Unassembled WGS sequence"/>
</dbReference>
<accession>A0A0L6ZEY0</accession>
<dbReference type="GO" id="GO:0016787">
    <property type="term" value="F:hydrolase activity"/>
    <property type="evidence" value="ECO:0007669"/>
    <property type="project" value="UniProtKB-UniRule"/>
</dbReference>
<dbReference type="PANTHER" id="PTHR46394">
    <property type="entry name" value="ANNEXIN"/>
    <property type="match status" value="1"/>
</dbReference>
<feature type="active site" description="Proton acceptor" evidence="2">
    <location>
        <position position="189"/>
    </location>
</feature>
<dbReference type="GO" id="GO:0016042">
    <property type="term" value="P:lipid catabolic process"/>
    <property type="evidence" value="ECO:0007669"/>
    <property type="project" value="UniProtKB-UniRule"/>
</dbReference>
<feature type="short sequence motif" description="GXSXG" evidence="2">
    <location>
        <begin position="36"/>
        <end position="40"/>
    </location>
</feature>
<dbReference type="InterPro" id="IPR016035">
    <property type="entry name" value="Acyl_Trfase/lysoPLipase"/>
</dbReference>
<evidence type="ECO:0000259" key="3">
    <source>
        <dbReference type="PROSITE" id="PS51635"/>
    </source>
</evidence>
<dbReference type="InterPro" id="IPR002641">
    <property type="entry name" value="PNPLA_dom"/>
</dbReference>
<dbReference type="EMBL" id="LHUR01000005">
    <property type="protein sequence ID" value="KOA21530.1"/>
    <property type="molecule type" value="Genomic_DNA"/>
</dbReference>
<evidence type="ECO:0000256" key="1">
    <source>
        <dbReference type="ARBA" id="ARBA00023098"/>
    </source>
</evidence>
<dbReference type="AlphaFoldDB" id="A0A0L6ZEY0"/>
<proteinExistence type="predicted"/>
<dbReference type="InterPro" id="IPR052580">
    <property type="entry name" value="Lipid_Hydrolase"/>
</dbReference>
<gene>
    <name evidence="4" type="ORF">CLHOM_02010</name>
</gene>
<evidence type="ECO:0000313" key="5">
    <source>
        <dbReference type="Proteomes" id="UP000037043"/>
    </source>
</evidence>
<keyword evidence="2" id="KW-0378">Hydrolase</keyword>
<dbReference type="RefSeq" id="WP_052219800.1">
    <property type="nucleotide sequence ID" value="NZ_LHUR01000005.1"/>
</dbReference>
<keyword evidence="5" id="KW-1185">Reference proteome</keyword>
<organism evidence="4 5">
    <name type="scientific">Clostridium homopropionicum DSM 5847</name>
    <dbReference type="NCBI Taxonomy" id="1121318"/>
    <lineage>
        <taxon>Bacteria</taxon>
        <taxon>Bacillati</taxon>
        <taxon>Bacillota</taxon>
        <taxon>Clostridia</taxon>
        <taxon>Eubacteriales</taxon>
        <taxon>Clostridiaceae</taxon>
        <taxon>Clostridium</taxon>
    </lineage>
</organism>
<evidence type="ECO:0000313" key="4">
    <source>
        <dbReference type="EMBL" id="KOA21530.1"/>
    </source>
</evidence>
<dbReference type="CDD" id="cd07207">
    <property type="entry name" value="Pat_ExoU_VipD_like"/>
    <property type="match status" value="1"/>
</dbReference>
<dbReference type="PANTHER" id="PTHR46394:SF1">
    <property type="entry name" value="PNPLA DOMAIN-CONTAINING PROTEIN"/>
    <property type="match status" value="1"/>
</dbReference>
<keyword evidence="2" id="KW-0442">Lipid degradation</keyword>
<dbReference type="PATRIC" id="fig|1121318.3.peg.201"/>
<dbReference type="Gene3D" id="3.40.1090.10">
    <property type="entry name" value="Cytosolic phospholipase A2 catalytic domain"/>
    <property type="match status" value="2"/>
</dbReference>
<feature type="short sequence motif" description="DGA/G" evidence="2">
    <location>
        <begin position="189"/>
        <end position="191"/>
    </location>
</feature>
<protein>
    <submittedName>
        <fullName evidence="4">Patatin-like phospholipase</fullName>
    </submittedName>
</protein>
<comment type="caution">
    <text evidence="4">The sequence shown here is derived from an EMBL/GenBank/DDBJ whole genome shotgun (WGS) entry which is preliminary data.</text>
</comment>
<evidence type="ECO:0000256" key="2">
    <source>
        <dbReference type="PROSITE-ProRule" id="PRU01161"/>
    </source>
</evidence>